<dbReference type="AlphaFoldDB" id="A0A2J4YI09"/>
<gene>
    <name evidence="2" type="ORF">CWM85_31265</name>
</gene>
<keyword evidence="1" id="KW-0812">Transmembrane</keyword>
<reference evidence="2 3" key="1">
    <citation type="submission" date="2017-11" db="EMBL/GenBank/DDBJ databases">
        <authorList>
            <person name="Han C.G."/>
        </authorList>
    </citation>
    <scope>NUCLEOTIDE SEQUENCE [LARGE SCALE GENOMIC DNA]</scope>
    <source>
        <strain evidence="2 3">A2</strain>
    </source>
</reference>
<name>A0A2J4YI09_9ENTR</name>
<dbReference type="EMBL" id="PIET01001475">
    <property type="protein sequence ID" value="PLM50418.1"/>
    <property type="molecule type" value="Genomic_DNA"/>
</dbReference>
<evidence type="ECO:0000256" key="1">
    <source>
        <dbReference type="SAM" id="Phobius"/>
    </source>
</evidence>
<evidence type="ECO:0008006" key="4">
    <source>
        <dbReference type="Google" id="ProtNLM"/>
    </source>
</evidence>
<protein>
    <recommendedName>
        <fullName evidence="4">Transmembrane protein</fullName>
    </recommendedName>
</protein>
<evidence type="ECO:0000313" key="3">
    <source>
        <dbReference type="Proteomes" id="UP000234661"/>
    </source>
</evidence>
<evidence type="ECO:0000313" key="2">
    <source>
        <dbReference type="EMBL" id="PLM50418.1"/>
    </source>
</evidence>
<feature type="transmembrane region" description="Helical" evidence="1">
    <location>
        <begin position="64"/>
        <end position="81"/>
    </location>
</feature>
<dbReference type="RefSeq" id="WP_116280446.1">
    <property type="nucleotide sequence ID" value="NZ_CP085764.1"/>
</dbReference>
<accession>A0A2J4YI09</accession>
<reference evidence="2 3" key="2">
    <citation type="submission" date="2018-01" db="EMBL/GenBank/DDBJ databases">
        <title>Genomic study of Klebsiella pneumoniae.</title>
        <authorList>
            <person name="Yang Y."/>
            <person name="Bicalho R."/>
        </authorList>
    </citation>
    <scope>NUCLEOTIDE SEQUENCE [LARGE SCALE GENOMIC DNA]</scope>
    <source>
        <strain evidence="2 3">A2</strain>
    </source>
</reference>
<feature type="transmembrane region" description="Helical" evidence="1">
    <location>
        <begin position="37"/>
        <end position="58"/>
    </location>
</feature>
<keyword evidence="1" id="KW-1133">Transmembrane helix</keyword>
<comment type="caution">
    <text evidence="2">The sequence shown here is derived from an EMBL/GenBank/DDBJ whole genome shotgun (WGS) entry which is preliminary data.</text>
</comment>
<proteinExistence type="predicted"/>
<sequence length="91" mass="9936">MENNTIQCPYCLKESQKGVHVCTGCQATVLYGAPPGWCVFLVIFGTFIMSILITMIAGIAAGTISLPIVGILAFIVSKMSFSDRISFRRRM</sequence>
<organism evidence="2 3">
    <name type="scientific">Klebsiella michiganensis</name>
    <dbReference type="NCBI Taxonomy" id="1134687"/>
    <lineage>
        <taxon>Bacteria</taxon>
        <taxon>Pseudomonadati</taxon>
        <taxon>Pseudomonadota</taxon>
        <taxon>Gammaproteobacteria</taxon>
        <taxon>Enterobacterales</taxon>
        <taxon>Enterobacteriaceae</taxon>
        <taxon>Klebsiella/Raoultella group</taxon>
        <taxon>Klebsiella</taxon>
    </lineage>
</organism>
<keyword evidence="1" id="KW-0472">Membrane</keyword>
<dbReference type="Proteomes" id="UP000234661">
    <property type="component" value="Unassembled WGS sequence"/>
</dbReference>